<dbReference type="EMBL" id="JAGGKT010000011">
    <property type="protein sequence ID" value="MBP1933480.1"/>
    <property type="molecule type" value="Genomic_DNA"/>
</dbReference>
<accession>A0ABS4GT70</accession>
<sequence length="54" mass="6097">MIPGISTLLRMNMLTKDQAEAKKTYKSRVADIGEGFLAIEVPLDEETGKMVRWN</sequence>
<dbReference type="RefSeq" id="WP_209811490.1">
    <property type="nucleotide sequence ID" value="NZ_JAGGKT010000011.1"/>
</dbReference>
<gene>
    <name evidence="1" type="ORF">J2Z37_003493</name>
</gene>
<keyword evidence="2" id="KW-1185">Reference proteome</keyword>
<dbReference type="Proteomes" id="UP001519343">
    <property type="component" value="Unassembled WGS sequence"/>
</dbReference>
<name>A0ABS4GT70_9BACL</name>
<protein>
    <submittedName>
        <fullName evidence="1">Uncharacterized protein</fullName>
    </submittedName>
</protein>
<reference evidence="1 2" key="1">
    <citation type="submission" date="2021-03" db="EMBL/GenBank/DDBJ databases">
        <title>Genomic Encyclopedia of Type Strains, Phase IV (KMG-IV): sequencing the most valuable type-strain genomes for metagenomic binning, comparative biology and taxonomic classification.</title>
        <authorList>
            <person name="Goeker M."/>
        </authorList>
    </citation>
    <scope>NUCLEOTIDE SEQUENCE [LARGE SCALE GENOMIC DNA]</scope>
    <source>
        <strain evidence="1 2">DSM 24738</strain>
    </source>
</reference>
<comment type="caution">
    <text evidence="1">The sequence shown here is derived from an EMBL/GenBank/DDBJ whole genome shotgun (WGS) entry which is preliminary data.</text>
</comment>
<organism evidence="1 2">
    <name type="scientific">Ammoniphilus resinae</name>
    <dbReference type="NCBI Taxonomy" id="861532"/>
    <lineage>
        <taxon>Bacteria</taxon>
        <taxon>Bacillati</taxon>
        <taxon>Bacillota</taxon>
        <taxon>Bacilli</taxon>
        <taxon>Bacillales</taxon>
        <taxon>Paenibacillaceae</taxon>
        <taxon>Aneurinibacillus group</taxon>
        <taxon>Ammoniphilus</taxon>
    </lineage>
</organism>
<evidence type="ECO:0000313" key="2">
    <source>
        <dbReference type="Proteomes" id="UP001519343"/>
    </source>
</evidence>
<evidence type="ECO:0000313" key="1">
    <source>
        <dbReference type="EMBL" id="MBP1933480.1"/>
    </source>
</evidence>
<proteinExistence type="predicted"/>